<keyword evidence="1" id="KW-0472">Membrane</keyword>
<keyword evidence="3" id="KW-1185">Reference proteome</keyword>
<protein>
    <submittedName>
        <fullName evidence="2">Uncharacterized protein</fullName>
    </submittedName>
</protein>
<reference evidence="2 3" key="1">
    <citation type="submission" date="2021-06" db="EMBL/GenBank/DDBJ databases">
        <authorList>
            <person name="Palmer J.M."/>
        </authorList>
    </citation>
    <scope>NUCLEOTIDE SEQUENCE [LARGE SCALE GENOMIC DNA]</scope>
    <source>
        <strain evidence="3">if_2019</strain>
        <tissue evidence="2">Muscle</tissue>
    </source>
</reference>
<accession>A0ABV0VB60</accession>
<gene>
    <name evidence="2" type="ORF">ILYODFUR_037574</name>
</gene>
<keyword evidence="1" id="KW-1133">Transmembrane helix</keyword>
<evidence type="ECO:0000313" key="2">
    <source>
        <dbReference type="EMBL" id="MEQ2253928.1"/>
    </source>
</evidence>
<evidence type="ECO:0000256" key="1">
    <source>
        <dbReference type="SAM" id="Phobius"/>
    </source>
</evidence>
<keyword evidence="1" id="KW-0812">Transmembrane</keyword>
<organism evidence="2 3">
    <name type="scientific">Ilyodon furcidens</name>
    <name type="common">goldbreast splitfin</name>
    <dbReference type="NCBI Taxonomy" id="33524"/>
    <lineage>
        <taxon>Eukaryota</taxon>
        <taxon>Metazoa</taxon>
        <taxon>Chordata</taxon>
        <taxon>Craniata</taxon>
        <taxon>Vertebrata</taxon>
        <taxon>Euteleostomi</taxon>
        <taxon>Actinopterygii</taxon>
        <taxon>Neopterygii</taxon>
        <taxon>Teleostei</taxon>
        <taxon>Neoteleostei</taxon>
        <taxon>Acanthomorphata</taxon>
        <taxon>Ovalentaria</taxon>
        <taxon>Atherinomorphae</taxon>
        <taxon>Cyprinodontiformes</taxon>
        <taxon>Goodeidae</taxon>
        <taxon>Ilyodon</taxon>
    </lineage>
</organism>
<dbReference type="Proteomes" id="UP001482620">
    <property type="component" value="Unassembled WGS sequence"/>
</dbReference>
<evidence type="ECO:0000313" key="3">
    <source>
        <dbReference type="Proteomes" id="UP001482620"/>
    </source>
</evidence>
<sequence>MKCFSRVETQYVFIILLRSHHFSVSLHNSSCILRSPLTPCLELGVRVSRLSPSTPVSGLIPAPLPSQTQLEFCQFSTSPATRSLQQHVLLIGMHHIQPSRSGSKLFQKIFRLKLSSAFFLIMNSVFLSVTFPPA</sequence>
<comment type="caution">
    <text evidence="2">The sequence shown here is derived from an EMBL/GenBank/DDBJ whole genome shotgun (WGS) entry which is preliminary data.</text>
</comment>
<dbReference type="EMBL" id="JAHRIQ010101091">
    <property type="protein sequence ID" value="MEQ2253928.1"/>
    <property type="molecule type" value="Genomic_DNA"/>
</dbReference>
<name>A0ABV0VB60_9TELE</name>
<proteinExistence type="predicted"/>
<feature type="transmembrane region" description="Helical" evidence="1">
    <location>
        <begin position="110"/>
        <end position="131"/>
    </location>
</feature>